<dbReference type="EMBL" id="CP042997">
    <property type="protein sequence ID" value="QEH35772.1"/>
    <property type="molecule type" value="Genomic_DNA"/>
</dbReference>
<keyword evidence="1" id="KW-0472">Membrane</keyword>
<accession>A0A5B9W581</accession>
<dbReference type="AlphaFoldDB" id="A0A5B9W581"/>
<proteinExistence type="predicted"/>
<keyword evidence="1" id="KW-0812">Transmembrane</keyword>
<evidence type="ECO:0000313" key="3">
    <source>
        <dbReference type="Proteomes" id="UP000324233"/>
    </source>
</evidence>
<organism evidence="2 3">
    <name type="scientific">Aquisphaera giovannonii</name>
    <dbReference type="NCBI Taxonomy" id="406548"/>
    <lineage>
        <taxon>Bacteria</taxon>
        <taxon>Pseudomonadati</taxon>
        <taxon>Planctomycetota</taxon>
        <taxon>Planctomycetia</taxon>
        <taxon>Isosphaerales</taxon>
        <taxon>Isosphaeraceae</taxon>
        <taxon>Aquisphaera</taxon>
    </lineage>
</organism>
<dbReference type="Proteomes" id="UP000324233">
    <property type="component" value="Chromosome"/>
</dbReference>
<reference evidence="2 3" key="1">
    <citation type="submission" date="2019-08" db="EMBL/GenBank/DDBJ databases">
        <title>Deep-cultivation of Planctomycetes and their phenomic and genomic characterization uncovers novel biology.</title>
        <authorList>
            <person name="Wiegand S."/>
            <person name="Jogler M."/>
            <person name="Boedeker C."/>
            <person name="Pinto D."/>
            <person name="Vollmers J."/>
            <person name="Rivas-Marin E."/>
            <person name="Kohn T."/>
            <person name="Peeters S.H."/>
            <person name="Heuer A."/>
            <person name="Rast P."/>
            <person name="Oberbeckmann S."/>
            <person name="Bunk B."/>
            <person name="Jeske O."/>
            <person name="Meyerdierks A."/>
            <person name="Storesund J.E."/>
            <person name="Kallscheuer N."/>
            <person name="Luecker S."/>
            <person name="Lage O.M."/>
            <person name="Pohl T."/>
            <person name="Merkel B.J."/>
            <person name="Hornburger P."/>
            <person name="Mueller R.-W."/>
            <person name="Bruemmer F."/>
            <person name="Labrenz M."/>
            <person name="Spormann A.M."/>
            <person name="Op den Camp H."/>
            <person name="Overmann J."/>
            <person name="Amann R."/>
            <person name="Jetten M.S.M."/>
            <person name="Mascher T."/>
            <person name="Medema M.H."/>
            <person name="Devos D.P."/>
            <person name="Kaster A.-K."/>
            <person name="Ovreas L."/>
            <person name="Rohde M."/>
            <person name="Galperin M.Y."/>
            <person name="Jogler C."/>
        </authorList>
    </citation>
    <scope>NUCLEOTIDE SEQUENCE [LARGE SCALE GENOMIC DNA]</scope>
    <source>
        <strain evidence="2 3">OJF2</strain>
    </source>
</reference>
<keyword evidence="3" id="KW-1185">Reference proteome</keyword>
<feature type="transmembrane region" description="Helical" evidence="1">
    <location>
        <begin position="58"/>
        <end position="80"/>
    </location>
</feature>
<dbReference type="RefSeq" id="WP_148595524.1">
    <property type="nucleotide sequence ID" value="NZ_CP042997.1"/>
</dbReference>
<sequence length="536" mass="59436">MNRTAPDPLDEDEARLRDLVVEAGDPSVAARPEYLADLRRTVLDRLGPPRRTRRTTPWLIGSGLAAASVAACLALAFVLLRPANAWAQVARAIREQSWLHGRHVGPDGKVLSEAWFSPPTRAMASRSDRAIEYHDPARRTVTRFVPADGTIYLLPESSELVNASMDFYRALMDPSGSTRSPIPGTEVASQVRRKVEDGGRTWEDVELTLRLVGGPGQLRLRFRLDPATGLPHSATLTGADGPPRTTLFDYPDRGPADVYELGAPRTAKVVDRTPGADLEAILAGLKAGRVGFDDYRGVMTQVPGVGLRAIWRKGRKWRVESLFPTARSPQPVPRDADGAWWTEHLDQFTRVVQAICDGDKVYYYRLEGDLSMGDGQPPRVSLNMSQAINASDDPFMPWPDSFPEHLSHPNVWLPTEERTFSVEPKPDDGPAGTIRVRVSDIRFPGPARPDLYKIWVDPAKGYVAMKVETAILESLNPPKVAYIDAHVVEDLARAPGGAWYPTRVRRLTSNPKSEQASRFDLDFRTPIPDDLFRPLK</sequence>
<keyword evidence="1" id="KW-1133">Transmembrane helix</keyword>
<protein>
    <submittedName>
        <fullName evidence="2">Uncharacterized protein</fullName>
    </submittedName>
</protein>
<evidence type="ECO:0000313" key="2">
    <source>
        <dbReference type="EMBL" id="QEH35772.1"/>
    </source>
</evidence>
<gene>
    <name evidence="2" type="ORF">OJF2_43290</name>
</gene>
<name>A0A5B9W581_9BACT</name>
<dbReference type="KEGG" id="agv:OJF2_43290"/>
<evidence type="ECO:0000256" key="1">
    <source>
        <dbReference type="SAM" id="Phobius"/>
    </source>
</evidence>
<dbReference type="OrthoDB" id="227605at2"/>